<gene>
    <name evidence="11" type="ORF">Fadolivirus_1_48</name>
</gene>
<evidence type="ECO:0000256" key="5">
    <source>
        <dbReference type="ARBA" id="ARBA00022723"/>
    </source>
</evidence>
<evidence type="ECO:0000256" key="8">
    <source>
        <dbReference type="ARBA" id="ARBA00022786"/>
    </source>
</evidence>
<sequence length="456" mass="50441">MEATNTHQLSTGLRMILESVVATSDVADSTSSVTSPDTSSITRLSTFPENDHRGALDVVAILQDQIAKLPVDLATVRVKRLVDAVADAAQSHSKSKGEQHQKTRKNLDKAISKWNKGVTHLRQSDERAAHLPTVNTKPHKHHGLVQAKIDAGYDSFMPADDSDGAPIVKSLSLCSHGVHTHTPCLLVLPDTLNGLINGYWQDTDRWSTNLFSSDIFGLSTVQIVKALEFKCPALRTAACAHATHTSLDASRLCDAPISLRKILQFMDHETRKLFTRERLLELLVRVYAQKTQSTVSYCTSPTCQYSHIGIPVKIAVSAEQLHGTIHCTSCNGWHAVHAHKVKCPCGITFCAVCRLTPYHIDAVCQGYRTEADLGMNDQTFREFQILHRRCPGCRSYTEKTDGCDHMTCSCNTHWCWRCQQRLDPADPYAHQCLGAEVAGEADDHYTPDVPRPVGGW</sequence>
<dbReference type="GO" id="GO:0016567">
    <property type="term" value="P:protein ubiquitination"/>
    <property type="evidence" value="ECO:0007669"/>
    <property type="project" value="InterPro"/>
</dbReference>
<dbReference type="Pfam" id="PF22605">
    <property type="entry name" value="IBR_2"/>
    <property type="match status" value="1"/>
</dbReference>
<keyword evidence="8" id="KW-0833">Ubl conjugation pathway</keyword>
<evidence type="ECO:0000256" key="1">
    <source>
        <dbReference type="ARBA" id="ARBA00001798"/>
    </source>
</evidence>
<accession>A0A7D3QUZ2</accession>
<evidence type="ECO:0000256" key="3">
    <source>
        <dbReference type="ARBA" id="ARBA00012251"/>
    </source>
</evidence>
<evidence type="ECO:0000313" key="12">
    <source>
        <dbReference type="Proteomes" id="UP001162001"/>
    </source>
</evidence>
<keyword evidence="5" id="KW-0479">Metal-binding</keyword>
<keyword evidence="6" id="KW-0677">Repeat</keyword>
<organism evidence="11 12">
    <name type="scientific">Fadolivirus FV1/VV64</name>
    <dbReference type="NCBI Taxonomy" id="3070911"/>
    <lineage>
        <taxon>Viruses</taxon>
        <taxon>Varidnaviria</taxon>
        <taxon>Bamfordvirae</taxon>
        <taxon>Nucleocytoviricota</taxon>
        <taxon>Megaviricetes</taxon>
        <taxon>Imitervirales</taxon>
        <taxon>Mimiviridae</taxon>
        <taxon>Klosneuvirinae</taxon>
        <taxon>Fadolivirus</taxon>
        <taxon>Fadolivirus algeromassiliense</taxon>
    </lineage>
</organism>
<keyword evidence="4" id="KW-0808">Transferase</keyword>
<keyword evidence="12" id="KW-1185">Reference proteome</keyword>
<dbReference type="InterPro" id="IPR054694">
    <property type="entry name" value="Parkin-like_IBR"/>
</dbReference>
<comment type="catalytic activity">
    <reaction evidence="1">
        <text>[E2 ubiquitin-conjugating enzyme]-S-ubiquitinyl-L-cysteine + [acceptor protein]-L-lysine = [E2 ubiquitin-conjugating enzyme]-L-cysteine + [acceptor protein]-N(6)-ubiquitinyl-L-lysine.</text>
        <dbReference type="EC" id="2.3.2.31"/>
    </reaction>
</comment>
<dbReference type="GO" id="GO:0008270">
    <property type="term" value="F:zinc ion binding"/>
    <property type="evidence" value="ECO:0007669"/>
    <property type="project" value="UniProtKB-KW"/>
</dbReference>
<dbReference type="Proteomes" id="UP001162001">
    <property type="component" value="Segment"/>
</dbReference>
<feature type="domain" description="RING-type" evidence="10">
    <location>
        <begin position="177"/>
        <end position="441"/>
    </location>
</feature>
<proteinExistence type="predicted"/>
<protein>
    <recommendedName>
        <fullName evidence="3">RBR-type E3 ubiquitin transferase</fullName>
        <ecNumber evidence="3">2.3.2.31</ecNumber>
    </recommendedName>
</protein>
<dbReference type="SUPFAM" id="SSF57850">
    <property type="entry name" value="RING/U-box"/>
    <property type="match status" value="1"/>
</dbReference>
<dbReference type="EC" id="2.3.2.31" evidence="3"/>
<evidence type="ECO:0000313" key="11">
    <source>
        <dbReference type="EMBL" id="QKF93506.1"/>
    </source>
</evidence>
<evidence type="ECO:0000256" key="7">
    <source>
        <dbReference type="ARBA" id="ARBA00022771"/>
    </source>
</evidence>
<dbReference type="InterPro" id="IPR031127">
    <property type="entry name" value="E3_UB_ligase_RBR"/>
</dbReference>
<dbReference type="PROSITE" id="PS51873">
    <property type="entry name" value="TRIAD"/>
    <property type="match status" value="1"/>
</dbReference>
<name>A0A7D3QUZ2_9VIRU</name>
<keyword evidence="9" id="KW-0862">Zinc</keyword>
<comment type="pathway">
    <text evidence="2">Protein modification; protein ubiquitination.</text>
</comment>
<reference evidence="11 12" key="1">
    <citation type="submission" date="2020-04" db="EMBL/GenBank/DDBJ databases">
        <title>Advantages and limits of metagenomic assembly and binning of a giant virus.</title>
        <authorList>
            <person name="Schulz F."/>
            <person name="Andreani J."/>
            <person name="Francis R."/>
            <person name="Boudjemaa H."/>
            <person name="Bou Khalil J.Y."/>
            <person name="Lee J."/>
            <person name="La Scola B."/>
            <person name="Woyke T."/>
        </authorList>
    </citation>
    <scope>NUCLEOTIDE SEQUENCE [LARGE SCALE GENOMIC DNA]</scope>
    <source>
        <strain evidence="11 12">FV1/VV64</strain>
    </source>
</reference>
<evidence type="ECO:0000256" key="2">
    <source>
        <dbReference type="ARBA" id="ARBA00004906"/>
    </source>
</evidence>
<dbReference type="PANTHER" id="PTHR11685">
    <property type="entry name" value="RBR FAMILY RING FINGER AND IBR DOMAIN-CONTAINING"/>
    <property type="match status" value="1"/>
</dbReference>
<evidence type="ECO:0000256" key="4">
    <source>
        <dbReference type="ARBA" id="ARBA00022679"/>
    </source>
</evidence>
<evidence type="ECO:0000259" key="10">
    <source>
        <dbReference type="PROSITE" id="PS51873"/>
    </source>
</evidence>
<dbReference type="EMBL" id="MT418680">
    <property type="protein sequence ID" value="QKF93506.1"/>
    <property type="molecule type" value="Genomic_DNA"/>
</dbReference>
<keyword evidence="7" id="KW-0863">Zinc-finger</keyword>
<evidence type="ECO:0000256" key="6">
    <source>
        <dbReference type="ARBA" id="ARBA00022737"/>
    </source>
</evidence>
<evidence type="ECO:0000256" key="9">
    <source>
        <dbReference type="ARBA" id="ARBA00022833"/>
    </source>
</evidence>
<dbReference type="GO" id="GO:0061630">
    <property type="term" value="F:ubiquitin protein ligase activity"/>
    <property type="evidence" value="ECO:0007669"/>
    <property type="project" value="UniProtKB-EC"/>
</dbReference>
<dbReference type="InterPro" id="IPR044066">
    <property type="entry name" value="TRIAD_supradom"/>
</dbReference>
<dbReference type="Gene3D" id="1.20.120.1750">
    <property type="match status" value="1"/>
</dbReference>